<dbReference type="EMBL" id="JBAMIC010000002">
    <property type="protein sequence ID" value="KAK7113633.1"/>
    <property type="molecule type" value="Genomic_DNA"/>
</dbReference>
<dbReference type="InterPro" id="IPR050314">
    <property type="entry name" value="Glycosyl_Hydrlase_18"/>
</dbReference>
<dbReference type="GO" id="GO:0006032">
    <property type="term" value="P:chitin catabolic process"/>
    <property type="evidence" value="ECO:0007669"/>
    <property type="project" value="UniProtKB-ARBA"/>
</dbReference>
<dbReference type="SMART" id="SM00636">
    <property type="entry name" value="Glyco_18"/>
    <property type="match status" value="1"/>
</dbReference>
<protein>
    <recommendedName>
        <fullName evidence="6">GH18 domain-containing protein</fullName>
    </recommendedName>
</protein>
<evidence type="ECO:0000256" key="4">
    <source>
        <dbReference type="RuleBase" id="RU004453"/>
    </source>
</evidence>
<dbReference type="InterPro" id="IPR001579">
    <property type="entry name" value="Glyco_hydro_18_chit_AS"/>
</dbReference>
<gene>
    <name evidence="7" type="ORF">V1264_012884</name>
</gene>
<reference evidence="7 8" key="1">
    <citation type="submission" date="2024-02" db="EMBL/GenBank/DDBJ databases">
        <title>Chromosome-scale genome assembly of the rough periwinkle Littorina saxatilis.</title>
        <authorList>
            <person name="De Jode A."/>
            <person name="Faria R."/>
            <person name="Formenti G."/>
            <person name="Sims Y."/>
            <person name="Smith T.P."/>
            <person name="Tracey A."/>
            <person name="Wood J.M.D."/>
            <person name="Zagrodzka Z.B."/>
            <person name="Johannesson K."/>
            <person name="Butlin R.K."/>
            <person name="Leder E.H."/>
        </authorList>
    </citation>
    <scope>NUCLEOTIDE SEQUENCE [LARGE SCALE GENOMIC DNA]</scope>
    <source>
        <strain evidence="7">Snail1</strain>
        <tissue evidence="7">Muscle</tissue>
    </source>
</reference>
<dbReference type="AlphaFoldDB" id="A0AAN9BXH8"/>
<dbReference type="GO" id="GO:0005975">
    <property type="term" value="P:carbohydrate metabolic process"/>
    <property type="evidence" value="ECO:0007669"/>
    <property type="project" value="InterPro"/>
</dbReference>
<dbReference type="GO" id="GO:0004568">
    <property type="term" value="F:chitinase activity"/>
    <property type="evidence" value="ECO:0007669"/>
    <property type="project" value="UniProtKB-ARBA"/>
</dbReference>
<dbReference type="Pfam" id="PF00704">
    <property type="entry name" value="Glyco_hydro_18"/>
    <property type="match status" value="1"/>
</dbReference>
<evidence type="ECO:0000256" key="3">
    <source>
        <dbReference type="RuleBase" id="RU000489"/>
    </source>
</evidence>
<dbReference type="SUPFAM" id="SSF51445">
    <property type="entry name" value="(Trans)glycosidases"/>
    <property type="match status" value="1"/>
</dbReference>
<dbReference type="PROSITE" id="PS51910">
    <property type="entry name" value="GH18_2"/>
    <property type="match status" value="1"/>
</dbReference>
<dbReference type="GO" id="GO:0005576">
    <property type="term" value="C:extracellular region"/>
    <property type="evidence" value="ECO:0007669"/>
    <property type="project" value="TreeGrafter"/>
</dbReference>
<dbReference type="InterPro" id="IPR029070">
    <property type="entry name" value="Chitinase_insertion_sf"/>
</dbReference>
<dbReference type="InterPro" id="IPR011583">
    <property type="entry name" value="Chitinase_II/V-like_cat"/>
</dbReference>
<organism evidence="7 8">
    <name type="scientific">Littorina saxatilis</name>
    <dbReference type="NCBI Taxonomy" id="31220"/>
    <lineage>
        <taxon>Eukaryota</taxon>
        <taxon>Metazoa</taxon>
        <taxon>Spiralia</taxon>
        <taxon>Lophotrochozoa</taxon>
        <taxon>Mollusca</taxon>
        <taxon>Gastropoda</taxon>
        <taxon>Caenogastropoda</taxon>
        <taxon>Littorinimorpha</taxon>
        <taxon>Littorinoidea</taxon>
        <taxon>Littorinidae</taxon>
        <taxon>Littorina</taxon>
    </lineage>
</organism>
<evidence type="ECO:0000256" key="5">
    <source>
        <dbReference type="SAM" id="SignalP"/>
    </source>
</evidence>
<accession>A0AAN9BXH8</accession>
<keyword evidence="5" id="KW-0732">Signal</keyword>
<name>A0AAN9BXH8_9CAEN</name>
<keyword evidence="1 3" id="KW-0378">Hydrolase</keyword>
<sequence>MGASFVLRALLCFFISGMLVATAEDKKMIACYFTNWSQYRTGVGSFKTEHIDPHLCTHLFFAFAKINETRNTIEHIEWNYDTVLHPGILKLKQANPKLKLILSVGGYNAALSGWTSASQMGNVNTFANNVVSYLRRDQFDGVDIDWEVPDQTTKSGYFRLMKALRSAIDKEQVGNGEERLLLITDVAANKNKVQYYSPYQLAKVVDYVIVMAYDFYGSWSEVIGHHSPLFLQDKEPADSFFSQHQGVEMWRQSGVPLDKLVLGLAAYGRSMLLTSTSVHRPGDRFTGKYPAGAPYTKEAGFYAYYEACNFVKQGVWTEVYMPNARVPYVYGTLNTQAVWIGYDNPKSITEKSVYAVSRGMAGVMLWALDFDDFTGTVCGNGKYPLLKAINTVFDKAPKCSADKDCELEGVKGVCVAGFCGCAQGSYISNKNFCTGKELPAVSPGVYPSTSLDDDSHAARCLANVAWLSALSFVSVFIVVVQF</sequence>
<evidence type="ECO:0000259" key="6">
    <source>
        <dbReference type="PROSITE" id="PS51910"/>
    </source>
</evidence>
<feature type="signal peptide" evidence="5">
    <location>
        <begin position="1"/>
        <end position="25"/>
    </location>
</feature>
<comment type="caution">
    <text evidence="7">The sequence shown here is derived from an EMBL/GenBank/DDBJ whole genome shotgun (WGS) entry which is preliminary data.</text>
</comment>
<dbReference type="PROSITE" id="PS01095">
    <property type="entry name" value="GH18_1"/>
    <property type="match status" value="1"/>
</dbReference>
<dbReference type="PANTHER" id="PTHR11177:SF317">
    <property type="entry name" value="CHITINASE 12-RELATED"/>
    <property type="match status" value="1"/>
</dbReference>
<proteinExistence type="inferred from homology"/>
<dbReference type="SUPFAM" id="SSF54556">
    <property type="entry name" value="Chitinase insertion domain"/>
    <property type="match status" value="1"/>
</dbReference>
<comment type="similarity">
    <text evidence="4">Belongs to the glycosyl hydrolase 18 family.</text>
</comment>
<evidence type="ECO:0000313" key="8">
    <source>
        <dbReference type="Proteomes" id="UP001374579"/>
    </source>
</evidence>
<feature type="domain" description="GH18" evidence="6">
    <location>
        <begin position="27"/>
        <end position="396"/>
    </location>
</feature>
<dbReference type="Proteomes" id="UP001374579">
    <property type="component" value="Unassembled WGS sequence"/>
</dbReference>
<keyword evidence="2 3" id="KW-0326">Glycosidase</keyword>
<dbReference type="Gene3D" id="3.20.20.80">
    <property type="entry name" value="Glycosidases"/>
    <property type="match status" value="1"/>
</dbReference>
<dbReference type="Gene3D" id="3.10.50.10">
    <property type="match status" value="1"/>
</dbReference>
<dbReference type="InterPro" id="IPR001223">
    <property type="entry name" value="Glyco_hydro18_cat"/>
</dbReference>
<dbReference type="PANTHER" id="PTHR11177">
    <property type="entry name" value="CHITINASE"/>
    <property type="match status" value="1"/>
</dbReference>
<dbReference type="GO" id="GO:0008061">
    <property type="term" value="F:chitin binding"/>
    <property type="evidence" value="ECO:0007669"/>
    <property type="project" value="InterPro"/>
</dbReference>
<evidence type="ECO:0000313" key="7">
    <source>
        <dbReference type="EMBL" id="KAK7113633.1"/>
    </source>
</evidence>
<evidence type="ECO:0000256" key="1">
    <source>
        <dbReference type="ARBA" id="ARBA00022801"/>
    </source>
</evidence>
<dbReference type="InterPro" id="IPR017853">
    <property type="entry name" value="GH"/>
</dbReference>
<feature type="chain" id="PRO_5043031510" description="GH18 domain-containing protein" evidence="5">
    <location>
        <begin position="26"/>
        <end position="482"/>
    </location>
</feature>
<keyword evidence="8" id="KW-1185">Reference proteome</keyword>
<evidence type="ECO:0000256" key="2">
    <source>
        <dbReference type="ARBA" id="ARBA00023295"/>
    </source>
</evidence>